<feature type="compositionally biased region" description="Low complexity" evidence="1">
    <location>
        <begin position="112"/>
        <end position="127"/>
    </location>
</feature>
<evidence type="ECO:0000313" key="4">
    <source>
        <dbReference type="EMBL" id="EXM30031.1"/>
    </source>
</evidence>
<feature type="region of interest" description="Disordered" evidence="1">
    <location>
        <begin position="449"/>
        <end position="502"/>
    </location>
</feature>
<feature type="compositionally biased region" description="Polar residues" evidence="1">
    <location>
        <begin position="1022"/>
        <end position="1032"/>
    </location>
</feature>
<evidence type="ECO:0000256" key="2">
    <source>
        <dbReference type="SAM" id="Phobius"/>
    </source>
</evidence>
<evidence type="ECO:0000256" key="1">
    <source>
        <dbReference type="SAM" id="MobiDB-lite"/>
    </source>
</evidence>
<dbReference type="InterPro" id="IPR002889">
    <property type="entry name" value="WSC_carb-bd"/>
</dbReference>
<dbReference type="GO" id="GO:0016020">
    <property type="term" value="C:membrane"/>
    <property type="evidence" value="ECO:0007669"/>
    <property type="project" value="TreeGrafter"/>
</dbReference>
<dbReference type="GO" id="GO:0055085">
    <property type="term" value="P:transmembrane transport"/>
    <property type="evidence" value="ECO:0007669"/>
    <property type="project" value="TreeGrafter"/>
</dbReference>
<evidence type="ECO:0000259" key="3">
    <source>
        <dbReference type="PROSITE" id="PS51212"/>
    </source>
</evidence>
<keyword evidence="2" id="KW-1133">Transmembrane helix</keyword>
<feature type="transmembrane region" description="Helical" evidence="2">
    <location>
        <begin position="568"/>
        <end position="588"/>
    </location>
</feature>
<protein>
    <recommendedName>
        <fullName evidence="3">WSC domain-containing protein</fullName>
    </recommendedName>
</protein>
<feature type="region of interest" description="Disordered" evidence="1">
    <location>
        <begin position="982"/>
        <end position="1032"/>
    </location>
</feature>
<feature type="region of interest" description="Disordered" evidence="1">
    <location>
        <begin position="102"/>
        <end position="151"/>
    </location>
</feature>
<feature type="compositionally biased region" description="Polar residues" evidence="1">
    <location>
        <begin position="134"/>
        <end position="151"/>
    </location>
</feature>
<feature type="compositionally biased region" description="Basic and acidic residues" evidence="1">
    <location>
        <begin position="982"/>
        <end position="992"/>
    </location>
</feature>
<feature type="domain" description="WSC" evidence="3">
    <location>
        <begin position="178"/>
        <end position="274"/>
    </location>
</feature>
<feature type="transmembrane region" description="Helical" evidence="2">
    <location>
        <begin position="769"/>
        <end position="790"/>
    </location>
</feature>
<feature type="transmembrane region" description="Helical" evidence="2">
    <location>
        <begin position="737"/>
        <end position="757"/>
    </location>
</feature>
<feature type="compositionally biased region" description="Low complexity" evidence="1">
    <location>
        <begin position="471"/>
        <end position="502"/>
    </location>
</feature>
<organism evidence="4">
    <name type="scientific">Fusarium oxysporum f. sp. vasinfectum 25433</name>
    <dbReference type="NCBI Taxonomy" id="1089449"/>
    <lineage>
        <taxon>Eukaryota</taxon>
        <taxon>Fungi</taxon>
        <taxon>Dikarya</taxon>
        <taxon>Ascomycota</taxon>
        <taxon>Pezizomycotina</taxon>
        <taxon>Sordariomycetes</taxon>
        <taxon>Hypocreomycetidae</taxon>
        <taxon>Hypocreales</taxon>
        <taxon>Nectriaceae</taxon>
        <taxon>Fusarium</taxon>
        <taxon>Fusarium oxysporum species complex</taxon>
    </lineage>
</organism>
<feature type="transmembrane region" description="Helical" evidence="2">
    <location>
        <begin position="879"/>
        <end position="902"/>
    </location>
</feature>
<dbReference type="PANTHER" id="PTHR31145">
    <property type="entry name" value="INTEGRAL MEMBRANE PROTEIN (AFU_ORTHOLOGUE AFUA_7G01610)"/>
    <property type="match status" value="1"/>
</dbReference>
<keyword evidence="2" id="KW-0812">Transmembrane</keyword>
<dbReference type="PROSITE" id="PS51212">
    <property type="entry name" value="WSC"/>
    <property type="match status" value="1"/>
</dbReference>
<feature type="transmembrane region" description="Helical" evidence="2">
    <location>
        <begin position="849"/>
        <end position="867"/>
    </location>
</feature>
<gene>
    <name evidence="4" type="ORF">FOTG_05062</name>
</gene>
<dbReference type="InterPro" id="IPR040241">
    <property type="entry name" value="TRP_Flc/Pkd2-like"/>
</dbReference>
<dbReference type="Proteomes" id="UP000030701">
    <property type="component" value="Unassembled WGS sequence"/>
</dbReference>
<proteinExistence type="predicted"/>
<dbReference type="AlphaFoldDB" id="X0M9I6"/>
<dbReference type="PANTHER" id="PTHR31145:SF8">
    <property type="entry name" value="INTEGRAL MEMBRANE PROTEIN (AFU_ORTHOLOGUE AFUA_2G17475)"/>
    <property type="match status" value="1"/>
</dbReference>
<dbReference type="HOGENOM" id="CLU_278620_0_0_1"/>
<dbReference type="EMBL" id="JH657925">
    <property type="protein sequence ID" value="EXM30031.1"/>
    <property type="molecule type" value="Genomic_DNA"/>
</dbReference>
<feature type="compositionally biased region" description="Gly residues" evidence="1">
    <location>
        <begin position="449"/>
        <end position="459"/>
    </location>
</feature>
<accession>X0M9I6</accession>
<reference evidence="4" key="1">
    <citation type="submission" date="2011-11" db="EMBL/GenBank/DDBJ databases">
        <title>The Genome Sequence of Fusarium oxysporum Cotton.</title>
        <authorList>
            <consortium name="The Broad Institute Genome Sequencing Platform"/>
            <person name="Ma L.-J."/>
            <person name="Gale L.R."/>
            <person name="Schwartz D.C."/>
            <person name="Zhou S."/>
            <person name="Corby-Kistler H."/>
            <person name="Young S.K."/>
            <person name="Zeng Q."/>
            <person name="Gargeya S."/>
            <person name="Fitzgerald M."/>
            <person name="Haas B."/>
            <person name="Abouelleil A."/>
            <person name="Alvarado L."/>
            <person name="Arachchi H.M."/>
            <person name="Berlin A."/>
            <person name="Brown A."/>
            <person name="Chapman S.B."/>
            <person name="Chen Z."/>
            <person name="Dunbar C."/>
            <person name="Freedman E."/>
            <person name="Gearin G."/>
            <person name="Goldberg J."/>
            <person name="Griggs A."/>
            <person name="Gujja S."/>
            <person name="Heiman D."/>
            <person name="Howarth C."/>
            <person name="Larson L."/>
            <person name="Lui A."/>
            <person name="MacDonald P.J.P."/>
            <person name="Montmayeur A."/>
            <person name="Murphy C."/>
            <person name="Neiman D."/>
            <person name="Pearson M."/>
            <person name="Priest M."/>
            <person name="Roberts A."/>
            <person name="Saif S."/>
            <person name="Shea T."/>
            <person name="Shenoy N."/>
            <person name="Sisk P."/>
            <person name="Stolte C."/>
            <person name="Sykes S."/>
            <person name="Wortman J."/>
            <person name="Nusbaum C."/>
            <person name="Birren B."/>
        </authorList>
    </citation>
    <scope>NUCLEOTIDE SEQUENCE [LARGE SCALE GENOMIC DNA]</scope>
    <source>
        <strain evidence="4">25433</strain>
    </source>
</reference>
<dbReference type="OrthoDB" id="269822at2759"/>
<reference evidence="4" key="2">
    <citation type="submission" date="2012-05" db="EMBL/GenBank/DDBJ databases">
        <title>The Genome Annotation of Fusarium oxysporum Cotton.</title>
        <authorList>
            <consortium name="The Broad Institute Genomics Platform"/>
            <person name="Ma L.-J."/>
            <person name="Corby-Kistler H."/>
            <person name="Broz K."/>
            <person name="Gale L.R."/>
            <person name="Jonkers W."/>
            <person name="O'Donnell K."/>
            <person name="Ploetz R."/>
            <person name="Steinberg C."/>
            <person name="Schwartz D.C."/>
            <person name="VanEtten H."/>
            <person name="Zhou S."/>
            <person name="Young S.K."/>
            <person name="Zeng Q."/>
            <person name="Gargeya S."/>
            <person name="Fitzgerald M."/>
            <person name="Abouelleil A."/>
            <person name="Alvarado L."/>
            <person name="Chapman S.B."/>
            <person name="Gainer-Dewar J."/>
            <person name="Goldberg J."/>
            <person name="Griggs A."/>
            <person name="Gujja S."/>
            <person name="Hansen M."/>
            <person name="Howarth C."/>
            <person name="Imamovic A."/>
            <person name="Ireland A."/>
            <person name="Larimer J."/>
            <person name="McCowan C."/>
            <person name="Murphy C."/>
            <person name="Pearson M."/>
            <person name="Poon T.W."/>
            <person name="Priest M."/>
            <person name="Roberts A."/>
            <person name="Saif S."/>
            <person name="Shea T."/>
            <person name="Sykes S."/>
            <person name="Wortman J."/>
            <person name="Nusbaum C."/>
            <person name="Birren B."/>
        </authorList>
    </citation>
    <scope>NUCLEOTIDE SEQUENCE</scope>
    <source>
        <strain evidence="4">25433</strain>
    </source>
</reference>
<feature type="transmembrane region" description="Helical" evidence="2">
    <location>
        <begin position="694"/>
        <end position="717"/>
    </location>
</feature>
<feature type="transmembrane region" description="Helical" evidence="2">
    <location>
        <begin position="908"/>
        <end position="927"/>
    </location>
</feature>
<dbReference type="Pfam" id="PF01822">
    <property type="entry name" value="WSC"/>
    <property type="match status" value="1"/>
</dbReference>
<keyword evidence="2" id="KW-0472">Membrane</keyword>
<name>X0M9I6_FUSOX</name>
<sequence length="1134" mass="122153">MAVLNSLAKTVIHYCHHYLQVCIRHLVSASDCVLEIFGDGVVVAVEPIDASSQGTRQLSNNPFSTGGTVEFTYRETCGNSSRAIGGIVGDVVVKLAPEGATSTPVPSIPIRTEPATATNSESATTNSGGETVIPTETVTDTNSEGATTNSKGETIIPTRTATSTVPSTSSTATSPDGFPGDIGAISLFGRVGSTAGFPSFTLAQSSESMYLEACAALCEGRNYLGVYDTACYCGDVIDSADTSRVTLDLCYIECPGDDTQFCGGEARNEKLRARQNVLNTAAEAALIVTDSVTQTVTDQETIVTTYTTTIIGALSTATQAVTAILVCFAGKCYSSSSSGVAVYTFIEINGSDCDGQWVYISEPCSCAGGQRYVPKFCSGGSCSSIKVYKPQECHNWYNYSNFFFASGFDTCAQVNIMSQPWENSWGTPDNCNGDVPVCNGYDCPSQHNGGGSQPGGHGGNWDSTAQGVSNGGSQPSPNGGSSSGSSSGSNQGPNGPNGSQGSNPYHEIHIWIHNVDPYPFHSIPLSIHIHDIFTNVSWSVVDLNPDGSGPKDTQPSIVPVVSGAGDSISAVLTFVPLAILIVVTLSSWRVNQSSLTYSHGLNASSLWSVVLDVTSYLRYLQFAFIAALMSIEYPGFFVPAVSKLSWASLLYWSGPFSNGYMYEGPTGGMYASNASYGLGFMTQMLRYPNMLNTLANSLINLIILTSPIFFLLLISFWTFSRSSSVHSLPFLSILQKAAWTTIGVALCFFSMPLLSYISYDLILIGYLPNYRIGLAVVMLLIILGAGHFFVQVLDDQAGDQLKPPRASRLETNNPNVNFHTLWRLLSHHIPHTMPLLQAIGVGGLQDFPLAQLFMLIACEIFISISHLNSKRSMLLKTPTTIYISAMRLILLFLTSIFAMPITEGTRQWIGYVVLILHGLVILAGFFIKHAWKLYETVFTGEAIDRDSSSHTTGGDSNLVPSIHMDSLDTHSTADLLEYRQAPSREHSTRDFQPDPSTFYRPPRSGATSSAYHAPRPAAVLTNPRSPATDNSSPSIGHFSIDLALSEVAFQPGIDYSFRESDRFYGIDEERVFVSSTSIPDVDTNPGPSSGMRHDETDRSQLKNKLMAGLTNAFTKPRIKAHEKGFQVKRPPRPP</sequence>